<dbReference type="PANTHER" id="PTHR24148">
    <property type="entry name" value="ANKYRIN REPEAT DOMAIN-CONTAINING PROTEIN 39 HOMOLOG-RELATED"/>
    <property type="match status" value="1"/>
</dbReference>
<feature type="transmembrane region" description="Helical" evidence="1">
    <location>
        <begin position="104"/>
        <end position="124"/>
    </location>
</feature>
<organism evidence="3 4">
    <name type="scientific">Podospora didyma</name>
    <dbReference type="NCBI Taxonomy" id="330526"/>
    <lineage>
        <taxon>Eukaryota</taxon>
        <taxon>Fungi</taxon>
        <taxon>Dikarya</taxon>
        <taxon>Ascomycota</taxon>
        <taxon>Pezizomycotina</taxon>
        <taxon>Sordariomycetes</taxon>
        <taxon>Sordariomycetidae</taxon>
        <taxon>Sordariales</taxon>
        <taxon>Podosporaceae</taxon>
        <taxon>Podospora</taxon>
    </lineage>
</organism>
<protein>
    <submittedName>
        <fullName evidence="3">Heterokaryon incompatibility protein-domain-containing protein</fullName>
    </submittedName>
</protein>
<keyword evidence="1" id="KW-0472">Membrane</keyword>
<accession>A0AAE0NQA1</accession>
<sequence length="324" mass="35829">MDMIPGANSSWRAAGVVATVLGFVFPFGFITNAVLFPILFPATTNYLSFVVFAGYIDMLRFTEAHAQSPLVLKVYIGTLLSRQRPGHAWVLTKLLASFVLGHKAATTACFLGFLMIGQLIPASWRRRLPMQSVSYFPTVWMSNSIDYLAFVGIPLVLNSASAVARLAMAAIRHMPSETFSYASAPKLGDASEEIRLLRLERKLPFCQLSGTVVTASLETPPRYFATSHVWAHGPQDMRPIVLSGRVLHITGNLHDILTRCSSFYWSQLVWVDSICIDQRETGDSLAEKSMQVRVMKSIYEHAAHVLVCLGEGPCFHAFSLIGEL</sequence>
<keyword evidence="1" id="KW-1133">Transmembrane helix</keyword>
<feature type="transmembrane region" description="Helical" evidence="1">
    <location>
        <begin position="144"/>
        <end position="164"/>
    </location>
</feature>
<dbReference type="InterPro" id="IPR052895">
    <property type="entry name" value="HetReg/Transcr_Mod"/>
</dbReference>
<dbReference type="InterPro" id="IPR010730">
    <property type="entry name" value="HET"/>
</dbReference>
<evidence type="ECO:0000256" key="1">
    <source>
        <dbReference type="SAM" id="Phobius"/>
    </source>
</evidence>
<dbReference type="Pfam" id="PF06985">
    <property type="entry name" value="HET"/>
    <property type="match status" value="1"/>
</dbReference>
<evidence type="ECO:0000313" key="4">
    <source>
        <dbReference type="Proteomes" id="UP001285441"/>
    </source>
</evidence>
<keyword evidence="4" id="KW-1185">Reference proteome</keyword>
<gene>
    <name evidence="3" type="ORF">B0H63DRAFT_473493</name>
</gene>
<dbReference type="Proteomes" id="UP001285441">
    <property type="component" value="Unassembled WGS sequence"/>
</dbReference>
<comment type="caution">
    <text evidence="3">The sequence shown here is derived from an EMBL/GenBank/DDBJ whole genome shotgun (WGS) entry which is preliminary data.</text>
</comment>
<keyword evidence="1" id="KW-0812">Transmembrane</keyword>
<evidence type="ECO:0000259" key="2">
    <source>
        <dbReference type="Pfam" id="PF06985"/>
    </source>
</evidence>
<name>A0AAE0NQA1_9PEZI</name>
<dbReference type="AlphaFoldDB" id="A0AAE0NQA1"/>
<feature type="transmembrane region" description="Helical" evidence="1">
    <location>
        <begin position="12"/>
        <end position="30"/>
    </location>
</feature>
<feature type="transmembrane region" description="Helical" evidence="1">
    <location>
        <begin position="36"/>
        <end position="56"/>
    </location>
</feature>
<proteinExistence type="predicted"/>
<feature type="domain" description="Heterokaryon incompatibility" evidence="2">
    <location>
        <begin position="223"/>
        <end position="312"/>
    </location>
</feature>
<dbReference type="PANTHER" id="PTHR24148:SF64">
    <property type="entry name" value="HETEROKARYON INCOMPATIBILITY DOMAIN-CONTAINING PROTEIN"/>
    <property type="match status" value="1"/>
</dbReference>
<evidence type="ECO:0000313" key="3">
    <source>
        <dbReference type="EMBL" id="KAK3385728.1"/>
    </source>
</evidence>
<reference evidence="3" key="1">
    <citation type="journal article" date="2023" name="Mol. Phylogenet. Evol.">
        <title>Genome-scale phylogeny and comparative genomics of the fungal order Sordariales.</title>
        <authorList>
            <person name="Hensen N."/>
            <person name="Bonometti L."/>
            <person name="Westerberg I."/>
            <person name="Brannstrom I.O."/>
            <person name="Guillou S."/>
            <person name="Cros-Aarteil S."/>
            <person name="Calhoun S."/>
            <person name="Haridas S."/>
            <person name="Kuo A."/>
            <person name="Mondo S."/>
            <person name="Pangilinan J."/>
            <person name="Riley R."/>
            <person name="LaButti K."/>
            <person name="Andreopoulos B."/>
            <person name="Lipzen A."/>
            <person name="Chen C."/>
            <person name="Yan M."/>
            <person name="Daum C."/>
            <person name="Ng V."/>
            <person name="Clum A."/>
            <person name="Steindorff A."/>
            <person name="Ohm R.A."/>
            <person name="Martin F."/>
            <person name="Silar P."/>
            <person name="Natvig D.O."/>
            <person name="Lalanne C."/>
            <person name="Gautier V."/>
            <person name="Ament-Velasquez S.L."/>
            <person name="Kruys A."/>
            <person name="Hutchinson M.I."/>
            <person name="Powell A.J."/>
            <person name="Barry K."/>
            <person name="Miller A.N."/>
            <person name="Grigoriev I.V."/>
            <person name="Debuchy R."/>
            <person name="Gladieux P."/>
            <person name="Hiltunen Thoren M."/>
            <person name="Johannesson H."/>
        </authorList>
    </citation>
    <scope>NUCLEOTIDE SEQUENCE</scope>
    <source>
        <strain evidence="3">CBS 232.78</strain>
    </source>
</reference>
<reference evidence="3" key="2">
    <citation type="submission" date="2023-06" db="EMBL/GenBank/DDBJ databases">
        <authorList>
            <consortium name="Lawrence Berkeley National Laboratory"/>
            <person name="Haridas S."/>
            <person name="Hensen N."/>
            <person name="Bonometti L."/>
            <person name="Westerberg I."/>
            <person name="Brannstrom I.O."/>
            <person name="Guillou S."/>
            <person name="Cros-Aarteil S."/>
            <person name="Calhoun S."/>
            <person name="Kuo A."/>
            <person name="Mondo S."/>
            <person name="Pangilinan J."/>
            <person name="Riley R."/>
            <person name="LaButti K."/>
            <person name="Andreopoulos B."/>
            <person name="Lipzen A."/>
            <person name="Chen C."/>
            <person name="Yanf M."/>
            <person name="Daum C."/>
            <person name="Ng V."/>
            <person name="Clum A."/>
            <person name="Steindorff A."/>
            <person name="Ohm R."/>
            <person name="Martin F."/>
            <person name="Silar P."/>
            <person name="Natvig D."/>
            <person name="Lalanne C."/>
            <person name="Gautier V."/>
            <person name="Ament-velasquez S.L."/>
            <person name="Kruys A."/>
            <person name="Hutchinson M.I."/>
            <person name="Powell A.J."/>
            <person name="Barry K."/>
            <person name="Miller A.N."/>
            <person name="Grigoriev I.V."/>
            <person name="Debuchy R."/>
            <person name="Gladieux P."/>
            <person name="Thoren M.H."/>
            <person name="Johannesson H."/>
        </authorList>
    </citation>
    <scope>NUCLEOTIDE SEQUENCE</scope>
    <source>
        <strain evidence="3">CBS 232.78</strain>
    </source>
</reference>
<dbReference type="EMBL" id="JAULSW010000004">
    <property type="protein sequence ID" value="KAK3385728.1"/>
    <property type="molecule type" value="Genomic_DNA"/>
</dbReference>